<keyword evidence="8" id="KW-0804">Transcription</keyword>
<feature type="compositionally biased region" description="Polar residues" evidence="10">
    <location>
        <begin position="854"/>
        <end position="864"/>
    </location>
</feature>
<feature type="compositionally biased region" description="Acidic residues" evidence="10">
    <location>
        <begin position="168"/>
        <end position="200"/>
    </location>
</feature>
<feature type="region of interest" description="Disordered" evidence="10">
    <location>
        <begin position="995"/>
        <end position="1129"/>
    </location>
</feature>
<comment type="similarity">
    <text evidence="2">Belongs to the RRN7/TAF1B family.</text>
</comment>
<feature type="compositionally biased region" description="Basic and acidic residues" evidence="10">
    <location>
        <begin position="129"/>
        <end position="140"/>
    </location>
</feature>
<evidence type="ECO:0000256" key="4">
    <source>
        <dbReference type="ARBA" id="ARBA00022771"/>
    </source>
</evidence>
<feature type="compositionally biased region" description="Polar residues" evidence="10">
    <location>
        <begin position="1061"/>
        <end position="1075"/>
    </location>
</feature>
<evidence type="ECO:0000259" key="12">
    <source>
        <dbReference type="Pfam" id="PF20644"/>
    </source>
</evidence>
<evidence type="ECO:0000256" key="2">
    <source>
        <dbReference type="ARBA" id="ARBA00006899"/>
    </source>
</evidence>
<evidence type="ECO:0000256" key="5">
    <source>
        <dbReference type="ARBA" id="ARBA00022833"/>
    </source>
</evidence>
<dbReference type="PANTHER" id="PTHR31576">
    <property type="entry name" value="TATA BOX-BINDING PROTEIN-ASSOCIATED FACTOR RNA POLYMERASE I SUBUNIT B"/>
    <property type="match status" value="1"/>
</dbReference>
<dbReference type="InterPro" id="IPR033599">
    <property type="entry name" value="TAF1B/Rrn7"/>
</dbReference>
<keyword evidence="15" id="KW-1185">Reference proteome</keyword>
<comment type="subcellular location">
    <subcellularLocation>
        <location evidence="1">Nucleus</location>
        <location evidence="1">Nucleolus</location>
    </subcellularLocation>
</comment>
<feature type="compositionally biased region" description="Polar residues" evidence="10">
    <location>
        <begin position="872"/>
        <end position="898"/>
    </location>
</feature>
<keyword evidence="11" id="KW-0812">Transmembrane</keyword>
<feature type="compositionally biased region" description="Polar residues" evidence="10">
    <location>
        <begin position="1011"/>
        <end position="1027"/>
    </location>
</feature>
<feature type="region of interest" description="Disordered" evidence="10">
    <location>
        <begin position="848"/>
        <end position="903"/>
    </location>
</feature>
<proteinExistence type="inferred from homology"/>
<dbReference type="InterPro" id="IPR048540">
    <property type="entry name" value="Rrn7_cyclin_N"/>
</dbReference>
<feature type="region of interest" description="Disordered" evidence="10">
    <location>
        <begin position="1180"/>
        <end position="1295"/>
    </location>
</feature>
<dbReference type="STRING" id="93625.A0A409XTJ9"/>
<dbReference type="GO" id="GO:0001164">
    <property type="term" value="F:RNA polymerase I core promoter sequence-specific DNA binding"/>
    <property type="evidence" value="ECO:0007669"/>
    <property type="project" value="InterPro"/>
</dbReference>
<feature type="domain" description="Rrn7/TAF1B N-terminal cyclin" evidence="12">
    <location>
        <begin position="85"/>
        <end position="265"/>
    </location>
</feature>
<keyword evidence="6" id="KW-0805">Transcription regulation</keyword>
<feature type="region of interest" description="Disordered" evidence="10">
    <location>
        <begin position="1326"/>
        <end position="1350"/>
    </location>
</feature>
<feature type="compositionally biased region" description="Low complexity" evidence="10">
    <location>
        <begin position="576"/>
        <end position="605"/>
    </location>
</feature>
<feature type="domain" description="Rrn7/TAF1B C-terminal cyclin" evidence="13">
    <location>
        <begin position="288"/>
        <end position="459"/>
    </location>
</feature>
<evidence type="ECO:0000256" key="7">
    <source>
        <dbReference type="ARBA" id="ARBA00023125"/>
    </source>
</evidence>
<dbReference type="Pfam" id="PF20644">
    <property type="entry name" value="Rrn7_cyclin_N"/>
    <property type="match status" value="1"/>
</dbReference>
<keyword evidence="7" id="KW-0238">DNA-binding</keyword>
<keyword evidence="11" id="KW-0472">Membrane</keyword>
<feature type="compositionally biased region" description="Low complexity" evidence="10">
    <location>
        <begin position="1253"/>
        <end position="1263"/>
    </location>
</feature>
<evidence type="ECO:0000256" key="11">
    <source>
        <dbReference type="SAM" id="Phobius"/>
    </source>
</evidence>
<evidence type="ECO:0000313" key="15">
    <source>
        <dbReference type="Proteomes" id="UP000283269"/>
    </source>
</evidence>
<feature type="compositionally biased region" description="Low complexity" evidence="10">
    <location>
        <begin position="1076"/>
        <end position="1102"/>
    </location>
</feature>
<feature type="transmembrane region" description="Helical" evidence="11">
    <location>
        <begin position="218"/>
        <end position="238"/>
    </location>
</feature>
<sequence length="1350" mass="149954">MAPRRRCLTCGSKQWHKEPSSGLIACSEGHVLQNYRSETTEITEVGPHAMKKRTLKSRRKKGKANSADPKLYHGARGRYHYFLCLQLILRKQIAALTQLWELPPEFEIICRDLWALNLALLPDPPPAEPYHHAQETRVGPEGDASAAKQGSDSGSEDENDNEKKNSSDDDEEGEEEEEDAELEALMEENSDLSSSSEDETGQIRQDAGKPKKKAKGRFGYESPLSTIAVLVVACWMMRIPVMYRDFTRMIERYEIPYLDGVRSLPGNMVEHLTKHHIQALSPPYAPRTMAMHKIASRLAKKLNANYGIYTPEANAASILWRITKEMGGTPLLYRLTKRVASVLSVPLTLHWTLSPGLAKVKAGDGFRHHYDGVPPEVGLLGSLIIVVKMVYGLDGTARGPEDGEMDDVACGFGSAQDYVKLIGKMAEGDRQEMKFDTRKRLQGTRNVGDMTSVEIDEYIAFCSEVLGNESRLSTCIEMDCGVPAEGTEKEWTSEVGLDRGTVETMLEGGRRVRAGEEYKIWNSRDVDGTLPDDYLSVLSRGEEMRDKKDKKQQQQQQQQSHTQTPLPLLLPPSSPSPASSLSTPQLSIASDPAHESASSSSHSNSLPTPNDELVPKRSWRNWIGAKRSSSFKLHPPSNQFIPEWPLKPESVALDDDDSHENYEHLYSPVSPAIRAHDNLSVLLRNSLVPPLAVSPFVQHNLGPFFPRSSNRPSLLAVQSDTRKEMFAAHLLSRLSDLSPSELSSITPFASKPTYSLLSPPPPNFPNASHPVATHTKAFPSSPGLRRWISRPCFEDRHQVYLATDSGVVCLPVSAASLAVAALEYSEHIDVMIDPDFDQYPTSPARNVFEPSSVAEPTTQATQSHAPAPVLVETTQPPAAQKRNSYTAAPSPLRNQHSPPLTPKTILKRNVRFAEDDSDPEDGLPLHVIRMKKKREQKADFLRLERLKRVREEQEERHQLELQARQEAVEKEQRRHALEKERREKEKVMYAETIAATRARRESHRAGVVPLNNPSSNLLAASPSFSSLKDSERNKPANSRRFSRSPQDPPPSLSIPRRDSSDSAMHLNTYNAHQYDSSPGSSRPPSIGYSPNSPSSPNSRPPSTYSAHTSSSEDVRHHHHSGSRRNSMNAAAVAAASSSIYARPPMIVSYPTWSGSNPNFQYIPPVPPFPDFVHDMPLLPPTAPFMKPSYKSRSSSSSRSRKESYNSSSERVNRVPPPQSRTPSSSRHPQRQSSASSLPRPTHHRTGSGESRNTSRTQSSQQPTRPMPTTSHSHPNLSRGRPMQPQYLQAPTPWTPLPTQMMTPQMVMMPSSFPYAQMGLVASASNLHNAGGGSTNHNSRGYRRPTQPVIS</sequence>
<feature type="compositionally biased region" description="Basic and acidic residues" evidence="10">
    <location>
        <begin position="542"/>
        <end position="552"/>
    </location>
</feature>
<evidence type="ECO:0000259" key="13">
    <source>
        <dbReference type="Pfam" id="PF20645"/>
    </source>
</evidence>
<feature type="compositionally biased region" description="Polar residues" evidence="10">
    <location>
        <begin position="1266"/>
        <end position="1275"/>
    </location>
</feature>
<feature type="compositionally biased region" description="Low complexity" evidence="10">
    <location>
        <begin position="1188"/>
        <end position="1197"/>
    </location>
</feature>
<dbReference type="InterPro" id="IPR048538">
    <property type="entry name" value="Rrn7_cyclin_C"/>
</dbReference>
<comment type="caution">
    <text evidence="14">The sequence shown here is derived from an EMBL/GenBank/DDBJ whole genome shotgun (WGS) entry which is preliminary data.</text>
</comment>
<dbReference type="InParanoid" id="A0A409XTJ9"/>
<evidence type="ECO:0000256" key="8">
    <source>
        <dbReference type="ARBA" id="ARBA00023163"/>
    </source>
</evidence>
<dbReference type="GO" id="GO:0042790">
    <property type="term" value="P:nucleolar large rRNA transcription by RNA polymerase I"/>
    <property type="evidence" value="ECO:0007669"/>
    <property type="project" value="TreeGrafter"/>
</dbReference>
<evidence type="ECO:0000256" key="9">
    <source>
        <dbReference type="ARBA" id="ARBA00023242"/>
    </source>
</evidence>
<dbReference type="EMBL" id="NHYD01000495">
    <property type="protein sequence ID" value="PPQ94027.1"/>
    <property type="molecule type" value="Genomic_DNA"/>
</dbReference>
<dbReference type="CDD" id="cd22265">
    <property type="entry name" value="UDM1_RNF168"/>
    <property type="match status" value="1"/>
</dbReference>
<evidence type="ECO:0000313" key="14">
    <source>
        <dbReference type="EMBL" id="PPQ94027.1"/>
    </source>
</evidence>
<feature type="region of interest" description="Disordered" evidence="10">
    <location>
        <begin position="966"/>
        <end position="985"/>
    </location>
</feature>
<dbReference type="PANTHER" id="PTHR31576:SF2">
    <property type="entry name" value="TATA BOX-BINDING PROTEIN-ASSOCIATED FACTOR RNA POLYMERASE I SUBUNIT B"/>
    <property type="match status" value="1"/>
</dbReference>
<organism evidence="14 15">
    <name type="scientific">Psilocybe cyanescens</name>
    <dbReference type="NCBI Taxonomy" id="93625"/>
    <lineage>
        <taxon>Eukaryota</taxon>
        <taxon>Fungi</taxon>
        <taxon>Dikarya</taxon>
        <taxon>Basidiomycota</taxon>
        <taxon>Agaricomycotina</taxon>
        <taxon>Agaricomycetes</taxon>
        <taxon>Agaricomycetidae</taxon>
        <taxon>Agaricales</taxon>
        <taxon>Agaricineae</taxon>
        <taxon>Strophariaceae</taxon>
        <taxon>Psilocybe</taxon>
    </lineage>
</organism>
<evidence type="ECO:0000256" key="6">
    <source>
        <dbReference type="ARBA" id="ARBA00023015"/>
    </source>
</evidence>
<evidence type="ECO:0000256" key="3">
    <source>
        <dbReference type="ARBA" id="ARBA00022723"/>
    </source>
</evidence>
<feature type="compositionally biased region" description="Low complexity" evidence="10">
    <location>
        <begin position="1220"/>
        <end position="1236"/>
    </location>
</feature>
<keyword evidence="5" id="KW-0862">Zinc</keyword>
<dbReference type="GO" id="GO:0070860">
    <property type="term" value="C:RNA polymerase I core factor complex"/>
    <property type="evidence" value="ECO:0007669"/>
    <property type="project" value="InterPro"/>
</dbReference>
<evidence type="ECO:0000256" key="1">
    <source>
        <dbReference type="ARBA" id="ARBA00004604"/>
    </source>
</evidence>
<name>A0A409XTJ9_PSICY</name>
<feature type="region of interest" description="Disordered" evidence="10">
    <location>
        <begin position="542"/>
        <end position="614"/>
    </location>
</feature>
<dbReference type="OrthoDB" id="428577at2759"/>
<keyword evidence="4" id="KW-0863">Zinc-finger</keyword>
<protein>
    <submittedName>
        <fullName evidence="14">Uncharacterized protein</fullName>
    </submittedName>
</protein>
<dbReference type="GO" id="GO:0008270">
    <property type="term" value="F:zinc ion binding"/>
    <property type="evidence" value="ECO:0007669"/>
    <property type="project" value="UniProtKB-KW"/>
</dbReference>
<reference evidence="14 15" key="1">
    <citation type="journal article" date="2018" name="Evol. Lett.">
        <title>Horizontal gene cluster transfer increased hallucinogenic mushroom diversity.</title>
        <authorList>
            <person name="Reynolds H.T."/>
            <person name="Vijayakumar V."/>
            <person name="Gluck-Thaler E."/>
            <person name="Korotkin H.B."/>
            <person name="Matheny P.B."/>
            <person name="Slot J.C."/>
        </authorList>
    </citation>
    <scope>NUCLEOTIDE SEQUENCE [LARGE SCALE GENOMIC DNA]</scope>
    <source>
        <strain evidence="14 15">2631</strain>
    </source>
</reference>
<keyword evidence="9" id="KW-0539">Nucleus</keyword>
<dbReference type="Proteomes" id="UP000283269">
    <property type="component" value="Unassembled WGS sequence"/>
</dbReference>
<accession>A0A409XTJ9</accession>
<feature type="compositionally biased region" description="Low complexity" evidence="10">
    <location>
        <begin position="553"/>
        <end position="567"/>
    </location>
</feature>
<gene>
    <name evidence="14" type="ORF">CVT25_009875</name>
</gene>
<dbReference type="Pfam" id="PF20645">
    <property type="entry name" value="Rrn7_cyclin_C"/>
    <property type="match status" value="1"/>
</dbReference>
<feature type="region of interest" description="Disordered" evidence="10">
    <location>
        <begin position="127"/>
        <end position="217"/>
    </location>
</feature>
<evidence type="ECO:0000256" key="10">
    <source>
        <dbReference type="SAM" id="MobiDB-lite"/>
    </source>
</evidence>
<keyword evidence="3" id="KW-0479">Metal-binding</keyword>
<keyword evidence="11" id="KW-1133">Transmembrane helix</keyword>